<protein>
    <recommendedName>
        <fullName evidence="1">BHLH domain-containing protein</fullName>
    </recommendedName>
</protein>
<comment type="caution">
    <text evidence="2">The sequence shown here is derived from an EMBL/GenBank/DDBJ whole genome shotgun (WGS) entry which is preliminary data.</text>
</comment>
<keyword evidence="3" id="KW-1185">Reference proteome</keyword>
<feature type="domain" description="BHLH" evidence="1">
    <location>
        <begin position="169"/>
        <end position="193"/>
    </location>
</feature>
<name>A0A8J5N731_HOMAM</name>
<sequence>MSDNLTHSSNNDFPPNKHFHPTPCNDCCDDPQSPQDLQEHLPPPSCIGVVPLPVCADHLPEGELPTTCVFSESSLTLSDLPQLGPLVGLEPIQCFPDAGAEGEAALTLPPDAAVPVDMTYTTEGHQLVVATPTPAAQVTHTRVRDRKKKCKSVYKHVPHREKPPHLVARRNARERRRVQSVNVAFTRLRRDLLTHNTATHINNNCSTRHLEPINNCSMLQHNSENTSFNNCTVMHPSTEISNTYLSVHPPGVQDDSRHHYQQQQLAYTSDDTVEWSDQEEVGERQYFSDCISPGVMAGY</sequence>
<dbReference type="Gene3D" id="4.10.280.10">
    <property type="entry name" value="Helix-loop-helix DNA-binding domain"/>
    <property type="match status" value="1"/>
</dbReference>
<evidence type="ECO:0000259" key="1">
    <source>
        <dbReference type="Pfam" id="PF00010"/>
    </source>
</evidence>
<evidence type="ECO:0000313" key="2">
    <source>
        <dbReference type="EMBL" id="KAG7174401.1"/>
    </source>
</evidence>
<dbReference type="InterPro" id="IPR036638">
    <property type="entry name" value="HLH_DNA-bd_sf"/>
</dbReference>
<dbReference type="AlphaFoldDB" id="A0A8J5N731"/>
<dbReference type="GO" id="GO:0046983">
    <property type="term" value="F:protein dimerization activity"/>
    <property type="evidence" value="ECO:0007669"/>
    <property type="project" value="InterPro"/>
</dbReference>
<accession>A0A8J5N731</accession>
<dbReference type="Pfam" id="PF00010">
    <property type="entry name" value="HLH"/>
    <property type="match status" value="1"/>
</dbReference>
<reference evidence="2" key="1">
    <citation type="journal article" date="2021" name="Sci. Adv.">
        <title>The American lobster genome reveals insights on longevity, neural, and immune adaptations.</title>
        <authorList>
            <person name="Polinski J.M."/>
            <person name="Zimin A.V."/>
            <person name="Clark K.F."/>
            <person name="Kohn A.B."/>
            <person name="Sadowski N."/>
            <person name="Timp W."/>
            <person name="Ptitsyn A."/>
            <person name="Khanna P."/>
            <person name="Romanova D.Y."/>
            <person name="Williams P."/>
            <person name="Greenwood S.J."/>
            <person name="Moroz L.L."/>
            <person name="Walt D.R."/>
            <person name="Bodnar A.G."/>
        </authorList>
    </citation>
    <scope>NUCLEOTIDE SEQUENCE</scope>
    <source>
        <strain evidence="2">GMGI-L3</strain>
    </source>
</reference>
<dbReference type="InterPro" id="IPR011598">
    <property type="entry name" value="bHLH_dom"/>
</dbReference>
<organism evidence="2 3">
    <name type="scientific">Homarus americanus</name>
    <name type="common">American lobster</name>
    <dbReference type="NCBI Taxonomy" id="6706"/>
    <lineage>
        <taxon>Eukaryota</taxon>
        <taxon>Metazoa</taxon>
        <taxon>Ecdysozoa</taxon>
        <taxon>Arthropoda</taxon>
        <taxon>Crustacea</taxon>
        <taxon>Multicrustacea</taxon>
        <taxon>Malacostraca</taxon>
        <taxon>Eumalacostraca</taxon>
        <taxon>Eucarida</taxon>
        <taxon>Decapoda</taxon>
        <taxon>Pleocyemata</taxon>
        <taxon>Astacidea</taxon>
        <taxon>Nephropoidea</taxon>
        <taxon>Nephropidae</taxon>
        <taxon>Homarus</taxon>
    </lineage>
</organism>
<dbReference type="Proteomes" id="UP000747542">
    <property type="component" value="Unassembled WGS sequence"/>
</dbReference>
<dbReference type="EMBL" id="JAHLQT010007678">
    <property type="protein sequence ID" value="KAG7174401.1"/>
    <property type="molecule type" value="Genomic_DNA"/>
</dbReference>
<evidence type="ECO:0000313" key="3">
    <source>
        <dbReference type="Proteomes" id="UP000747542"/>
    </source>
</evidence>
<gene>
    <name evidence="2" type="ORF">Hamer_G003342</name>
</gene>
<proteinExistence type="predicted"/>